<organism evidence="1">
    <name type="scientific">marine sediment metagenome</name>
    <dbReference type="NCBI Taxonomy" id="412755"/>
    <lineage>
        <taxon>unclassified sequences</taxon>
        <taxon>metagenomes</taxon>
        <taxon>ecological metagenomes</taxon>
    </lineage>
</organism>
<reference evidence="1" key="1">
    <citation type="journal article" date="2014" name="Front. Microbiol.">
        <title>High frequency of phylogenetically diverse reductive dehalogenase-homologous genes in deep subseafloor sedimentary metagenomes.</title>
        <authorList>
            <person name="Kawai M."/>
            <person name="Futagami T."/>
            <person name="Toyoda A."/>
            <person name="Takaki Y."/>
            <person name="Nishi S."/>
            <person name="Hori S."/>
            <person name="Arai W."/>
            <person name="Tsubouchi T."/>
            <person name="Morono Y."/>
            <person name="Uchiyama I."/>
            <person name="Ito T."/>
            <person name="Fujiyama A."/>
            <person name="Inagaki F."/>
            <person name="Takami H."/>
        </authorList>
    </citation>
    <scope>NUCLEOTIDE SEQUENCE</scope>
    <source>
        <strain evidence="1">Expedition CK06-06</strain>
    </source>
</reference>
<dbReference type="EMBL" id="BARV01020017">
    <property type="protein sequence ID" value="GAI22605.1"/>
    <property type="molecule type" value="Genomic_DNA"/>
</dbReference>
<gene>
    <name evidence="1" type="ORF">S06H3_33526</name>
</gene>
<name>X1N6Y2_9ZZZZ</name>
<proteinExistence type="predicted"/>
<accession>X1N6Y2</accession>
<protein>
    <submittedName>
        <fullName evidence="1">Uncharacterized protein</fullName>
    </submittedName>
</protein>
<sequence length="45" mass="5020">MAKEVAESADLEMTQFQKNLSDRQLLAKLALLAMTLLKKGDTLKL</sequence>
<evidence type="ECO:0000313" key="1">
    <source>
        <dbReference type="EMBL" id="GAI22605.1"/>
    </source>
</evidence>
<comment type="caution">
    <text evidence="1">The sequence shown here is derived from an EMBL/GenBank/DDBJ whole genome shotgun (WGS) entry which is preliminary data.</text>
</comment>
<dbReference type="AlphaFoldDB" id="X1N6Y2"/>